<protein>
    <submittedName>
        <fullName evidence="1">AlpA family transcriptional regulator</fullName>
    </submittedName>
</protein>
<reference evidence="1" key="1">
    <citation type="submission" date="2021-07" db="EMBL/GenBank/DDBJ databases">
        <title>Neiella marina sp. nov., isolated from the intestinal content of sea cucumber Apostichopus japonicus.</title>
        <authorList>
            <person name="Bai X."/>
        </authorList>
    </citation>
    <scope>NUCLEOTIDE SEQUENCE</scope>
    <source>
        <strain evidence="1">126</strain>
    </source>
</reference>
<gene>
    <name evidence="1" type="ORF">K0504_10360</name>
</gene>
<dbReference type="InterPro" id="IPR052931">
    <property type="entry name" value="Prophage_regulatory_activator"/>
</dbReference>
<dbReference type="PANTHER" id="PTHR36154:SF1">
    <property type="entry name" value="DNA-BINDING TRANSCRIPTIONAL ACTIVATOR ALPA"/>
    <property type="match status" value="1"/>
</dbReference>
<proteinExistence type="predicted"/>
<organism evidence="1 2">
    <name type="scientific">Neiella holothuriorum</name>
    <dbReference type="NCBI Taxonomy" id="2870530"/>
    <lineage>
        <taxon>Bacteria</taxon>
        <taxon>Pseudomonadati</taxon>
        <taxon>Pseudomonadota</taxon>
        <taxon>Gammaproteobacteria</taxon>
        <taxon>Alteromonadales</taxon>
        <taxon>Echinimonadaceae</taxon>
        <taxon>Neiella</taxon>
    </lineage>
</organism>
<dbReference type="RefSeq" id="WP_220104121.1">
    <property type="nucleotide sequence ID" value="NZ_JAHZSS010000011.1"/>
</dbReference>
<dbReference type="Proteomes" id="UP001166251">
    <property type="component" value="Unassembled WGS sequence"/>
</dbReference>
<comment type="caution">
    <text evidence="1">The sequence shown here is derived from an EMBL/GenBank/DDBJ whole genome shotgun (WGS) entry which is preliminary data.</text>
</comment>
<evidence type="ECO:0000313" key="1">
    <source>
        <dbReference type="EMBL" id="MBW8191439.1"/>
    </source>
</evidence>
<dbReference type="InterPro" id="IPR010260">
    <property type="entry name" value="AlpA"/>
</dbReference>
<dbReference type="Pfam" id="PF05930">
    <property type="entry name" value="Phage_AlpA"/>
    <property type="match status" value="1"/>
</dbReference>
<accession>A0ABS7EGG5</accession>
<dbReference type="PANTHER" id="PTHR36154">
    <property type="entry name" value="DNA-BINDING TRANSCRIPTIONAL ACTIVATOR ALPA"/>
    <property type="match status" value="1"/>
</dbReference>
<dbReference type="EMBL" id="JAHZSS010000011">
    <property type="protein sequence ID" value="MBW8191439.1"/>
    <property type="molecule type" value="Genomic_DNA"/>
</dbReference>
<name>A0ABS7EGG5_9GAMM</name>
<evidence type="ECO:0000313" key="2">
    <source>
        <dbReference type="Proteomes" id="UP001166251"/>
    </source>
</evidence>
<keyword evidence="2" id="KW-1185">Reference proteome</keyword>
<dbReference type="Gene3D" id="1.10.238.160">
    <property type="match status" value="1"/>
</dbReference>
<sequence>MTTRILSLKDVKSRVSLSRSTIYRRMAAGVFPIAISLGCRRVGWLESEVDTWLKKQITIRDNCR</sequence>